<dbReference type="Proteomes" id="UP000676649">
    <property type="component" value="Chromosome"/>
</dbReference>
<evidence type="ECO:0000256" key="1">
    <source>
        <dbReference type="SAM" id="Phobius"/>
    </source>
</evidence>
<keyword evidence="1" id="KW-0472">Membrane</keyword>
<organism evidence="2 3">
    <name type="scientific">Methylomonas paludis</name>
    <dbReference type="NCBI Taxonomy" id="1173101"/>
    <lineage>
        <taxon>Bacteria</taxon>
        <taxon>Pseudomonadati</taxon>
        <taxon>Pseudomonadota</taxon>
        <taxon>Gammaproteobacteria</taxon>
        <taxon>Methylococcales</taxon>
        <taxon>Methylococcaceae</taxon>
        <taxon>Methylomonas</taxon>
    </lineage>
</organism>
<evidence type="ECO:0000313" key="3">
    <source>
        <dbReference type="Proteomes" id="UP000676649"/>
    </source>
</evidence>
<dbReference type="Pfam" id="PF11146">
    <property type="entry name" value="DUF2905"/>
    <property type="match status" value="1"/>
</dbReference>
<dbReference type="RefSeq" id="WP_215584712.1">
    <property type="nucleotide sequence ID" value="NZ_CP073754.1"/>
</dbReference>
<proteinExistence type="predicted"/>
<dbReference type="KEGG" id="mpad:KEF85_07785"/>
<feature type="transmembrane region" description="Helical" evidence="1">
    <location>
        <begin position="48"/>
        <end position="69"/>
    </location>
</feature>
<dbReference type="InterPro" id="IPR021320">
    <property type="entry name" value="DUF2905"/>
</dbReference>
<dbReference type="PANTHER" id="PTHR36443:SF1">
    <property type="entry name" value="BSR5223 PROTEIN"/>
    <property type="match status" value="1"/>
</dbReference>
<name>A0A975RAC6_9GAMM</name>
<accession>A0A975RAC6</accession>
<evidence type="ECO:0000313" key="2">
    <source>
        <dbReference type="EMBL" id="QWF72335.1"/>
    </source>
</evidence>
<dbReference type="AlphaFoldDB" id="A0A975RAC6"/>
<feature type="transmembrane region" description="Helical" evidence="1">
    <location>
        <begin position="7"/>
        <end position="28"/>
    </location>
</feature>
<keyword evidence="3" id="KW-1185">Reference proteome</keyword>
<keyword evidence="1" id="KW-0812">Transmembrane</keyword>
<dbReference type="PANTHER" id="PTHR36443">
    <property type="entry name" value="BSR5223 PROTEIN"/>
    <property type="match status" value="1"/>
</dbReference>
<gene>
    <name evidence="2" type="ORF">KEF85_07785</name>
</gene>
<protein>
    <submittedName>
        <fullName evidence="2">DUF2905 domain-containing protein</fullName>
    </submittedName>
</protein>
<reference evidence="2" key="1">
    <citation type="submission" date="2021-04" db="EMBL/GenBank/DDBJ databases">
        <title>Draft genome sequence data of methanotrophic Methylovulum sp. strain S1L and Methylomonas sp. strain S2AM isolated from boreal lake water columns.</title>
        <authorList>
            <person name="Rissanen A.J."/>
            <person name="Mangayil R."/>
            <person name="Svenning M.M."/>
            <person name="Khanongnuch R."/>
        </authorList>
    </citation>
    <scope>NUCLEOTIDE SEQUENCE</scope>
    <source>
        <strain evidence="2">S2AM</strain>
    </source>
</reference>
<sequence>MDIAKLLIYAGLAIAGIGLILKYLPWLIRWFGKLPGDIRYQSEHSAVFIPFTSMLVISLILTLVINLFFRK</sequence>
<keyword evidence="1" id="KW-1133">Transmembrane helix</keyword>
<dbReference type="EMBL" id="CP073754">
    <property type="protein sequence ID" value="QWF72335.1"/>
    <property type="molecule type" value="Genomic_DNA"/>
</dbReference>